<dbReference type="InterPro" id="IPR036047">
    <property type="entry name" value="F-box-like_dom_sf"/>
</dbReference>
<dbReference type="AlphaFoldDB" id="A0A7S4VDJ6"/>
<proteinExistence type="predicted"/>
<dbReference type="InterPro" id="IPR001810">
    <property type="entry name" value="F-box_dom"/>
</dbReference>
<dbReference type="SUPFAM" id="SSF81383">
    <property type="entry name" value="F-box domain"/>
    <property type="match status" value="1"/>
</dbReference>
<sequence length="262" mass="29154">MDEPNSFFTRLPDELITSVLRYAGPEGTALIGATCKQLNELDNSSNTLWFNFVKDRLRLGQAGGEDTSWRDVYFCCAQVIKPESSQAKTTHLINLRHVYNSDHQSYYSTWGYGADNVFNRDRSCWSTSPGVNQNVNLLANITPKDDMAIVTGFEITTPKIYTADCPPKTVLAFASTKEITATGMYTCLRHSSAEPISQINVPPPPCCHDQTLFEEVQPIIGRTFLFKIIESYNPRGHEGGNIDVQQINLHGYVVPGLAALLN</sequence>
<dbReference type="Gene3D" id="1.20.1280.50">
    <property type="match status" value="1"/>
</dbReference>
<protein>
    <recommendedName>
        <fullName evidence="1">F-box domain-containing protein</fullName>
    </recommendedName>
</protein>
<dbReference type="PROSITE" id="PS50181">
    <property type="entry name" value="FBOX"/>
    <property type="match status" value="1"/>
</dbReference>
<organism evidence="2">
    <name type="scientific">Ditylum brightwellii</name>
    <dbReference type="NCBI Taxonomy" id="49249"/>
    <lineage>
        <taxon>Eukaryota</taxon>
        <taxon>Sar</taxon>
        <taxon>Stramenopiles</taxon>
        <taxon>Ochrophyta</taxon>
        <taxon>Bacillariophyta</taxon>
        <taxon>Mediophyceae</taxon>
        <taxon>Lithodesmiophycidae</taxon>
        <taxon>Lithodesmiales</taxon>
        <taxon>Lithodesmiaceae</taxon>
        <taxon>Ditylum</taxon>
    </lineage>
</organism>
<reference evidence="2" key="1">
    <citation type="submission" date="2021-01" db="EMBL/GenBank/DDBJ databases">
        <authorList>
            <person name="Corre E."/>
            <person name="Pelletier E."/>
            <person name="Niang G."/>
            <person name="Scheremetjew M."/>
            <person name="Finn R."/>
            <person name="Kale V."/>
            <person name="Holt S."/>
            <person name="Cochrane G."/>
            <person name="Meng A."/>
            <person name="Brown T."/>
            <person name="Cohen L."/>
        </authorList>
    </citation>
    <scope>NUCLEOTIDE SEQUENCE</scope>
    <source>
        <strain evidence="2">GSO104</strain>
    </source>
</reference>
<feature type="domain" description="F-box" evidence="1">
    <location>
        <begin position="5"/>
        <end position="52"/>
    </location>
</feature>
<dbReference type="EMBL" id="HBNS01000161">
    <property type="protein sequence ID" value="CAE4577910.1"/>
    <property type="molecule type" value="Transcribed_RNA"/>
</dbReference>
<evidence type="ECO:0000313" key="2">
    <source>
        <dbReference type="EMBL" id="CAE4577910.1"/>
    </source>
</evidence>
<gene>
    <name evidence="2" type="ORF">DBRI00130_LOCUS135</name>
</gene>
<accession>A0A7S4VDJ6</accession>
<name>A0A7S4VDJ6_9STRA</name>
<evidence type="ECO:0000259" key="1">
    <source>
        <dbReference type="PROSITE" id="PS50181"/>
    </source>
</evidence>